<dbReference type="InterPro" id="IPR016024">
    <property type="entry name" value="ARM-type_fold"/>
</dbReference>
<dbReference type="eggNOG" id="ENOG50331MC">
    <property type="taxonomic scope" value="Bacteria"/>
</dbReference>
<dbReference type="KEGG" id="ksk:KSE_35510"/>
<protein>
    <submittedName>
        <fullName evidence="2">Uncharacterized protein</fullName>
    </submittedName>
</protein>
<dbReference type="EMBL" id="AP010968">
    <property type="protein sequence ID" value="BAJ29356.1"/>
    <property type="molecule type" value="Genomic_DNA"/>
</dbReference>
<reference evidence="2 3" key="1">
    <citation type="journal article" date="2010" name="DNA Res.">
        <title>Genome sequence of Kitasatospora setae NBRC 14216T: an evolutionary snapshot of the family Streptomycetaceae.</title>
        <authorList>
            <person name="Ichikawa N."/>
            <person name="Oguchi A."/>
            <person name="Ikeda H."/>
            <person name="Ishikawa J."/>
            <person name="Kitani S."/>
            <person name="Watanabe Y."/>
            <person name="Nakamura S."/>
            <person name="Katano Y."/>
            <person name="Kishi E."/>
            <person name="Sasagawa M."/>
            <person name="Ankai A."/>
            <person name="Fukui S."/>
            <person name="Hashimoto Y."/>
            <person name="Kamata S."/>
            <person name="Otoguro M."/>
            <person name="Tanikawa S."/>
            <person name="Nihira T."/>
            <person name="Horinouchi S."/>
            <person name="Ohnishi Y."/>
            <person name="Hayakawa M."/>
            <person name="Kuzuyama T."/>
            <person name="Arisawa A."/>
            <person name="Nomoto F."/>
            <person name="Miura H."/>
            <person name="Takahashi Y."/>
            <person name="Fujita N."/>
        </authorList>
    </citation>
    <scope>NUCLEOTIDE SEQUENCE [LARGE SCALE GENOMIC DNA]</scope>
    <source>
        <strain evidence="3">ATCC 33774 / DSM 43861 / JCM 3304 / KCC A-0304 / NBRC 14216 / KM-6054</strain>
    </source>
</reference>
<dbReference type="STRING" id="452652.KSE_35510"/>
<proteinExistence type="predicted"/>
<dbReference type="SUPFAM" id="SSF48371">
    <property type="entry name" value="ARM repeat"/>
    <property type="match status" value="1"/>
</dbReference>
<dbReference type="PATRIC" id="fig|452652.3.peg.3555"/>
<dbReference type="RefSeq" id="WP_014136662.1">
    <property type="nucleotide sequence ID" value="NC_016109.1"/>
</dbReference>
<feature type="compositionally biased region" description="Pro residues" evidence="1">
    <location>
        <begin position="16"/>
        <end position="30"/>
    </location>
</feature>
<evidence type="ECO:0000313" key="2">
    <source>
        <dbReference type="EMBL" id="BAJ29356.1"/>
    </source>
</evidence>
<dbReference type="HOGENOM" id="CLU_022537_0_0_11"/>
<sequence>MSAAPNARHHHHESPPAAPPPSPAAPPPPAAGAAAGAAPPAAEPAAAPADRPAGEPAAHPGSHPESSPEPSPEQAWSSRRDLLRHTPGFFLGPSARFGGSMVGGDQHGVSGGQVFGDVILGGSKIEYRFGEDAEERSGEIPTAEVDAVAAGFVRPAAPEPPAGAGPPAPDAFDTALDRLREHRVVVLSGSAETGRRTAALMLLRTVGSTRYRTLDPSLPPGRLAGELRAGWGHVLPDYTADAARPLREHHLRALSERLHAEGGHLVVLVGPHPTVHGALPPVPWLPPVPADFLRGRLAHLRIDPVETERLLALDPVRSMIGHPRPMAELVWFAGQVADFSHGRISADRLAALGHHAAEQQVRTWFDGEDCTIHDKAFLISLAAFDDAPYPLAAELGDVLFTLLQRIENPHQPAGIPVFGTSSARRIELARAERYQESEETEWGTVLQNKIQFRDRLTAPALLREVWNGHPSARPALVDWLRGLAQDPRPLVRTRAAFVSAVLAHTDLASTMALLIQPWAADRSFRSRLAAANALALAHHPGTPHIPRVLRAWSAEGNHRLRWTSIRGYALIGDSFPEQAVAALTDAVRAIEDRQRERLRQGEPPEEWMAELDQLAQSAASILLATGQRSAQEDDLPGAAALWSDLVPLARTGLLRTFVLLTVLHACEPSDGPQDTGRPLLLDLFARADTAPGTPGALLRQTVAALWRTLLNDPTYSAYGLNAMRRWVTAAGTDPDAEDALADLLPMLAVSTEDAKRLDYLLEHLPRAADAPPTDTARLRAALLRPAPAPAAPS</sequence>
<dbReference type="Proteomes" id="UP000007076">
    <property type="component" value="Chromosome"/>
</dbReference>
<gene>
    <name evidence="2" type="ordered locus">KSE_35510</name>
</gene>
<evidence type="ECO:0000256" key="1">
    <source>
        <dbReference type="SAM" id="MobiDB-lite"/>
    </source>
</evidence>
<organism evidence="2 3">
    <name type="scientific">Kitasatospora setae (strain ATCC 33774 / DSM 43861 / JCM 3304 / KCC A-0304 / NBRC 14216 / KM-6054)</name>
    <name type="common">Streptomyces setae</name>
    <dbReference type="NCBI Taxonomy" id="452652"/>
    <lineage>
        <taxon>Bacteria</taxon>
        <taxon>Bacillati</taxon>
        <taxon>Actinomycetota</taxon>
        <taxon>Actinomycetes</taxon>
        <taxon>Kitasatosporales</taxon>
        <taxon>Streptomycetaceae</taxon>
        <taxon>Kitasatospora</taxon>
    </lineage>
</organism>
<dbReference type="AlphaFoldDB" id="E4NDS5"/>
<accession>E4NDS5</accession>
<feature type="compositionally biased region" description="Low complexity" evidence="1">
    <location>
        <begin position="31"/>
        <end position="65"/>
    </location>
</feature>
<evidence type="ECO:0000313" key="3">
    <source>
        <dbReference type="Proteomes" id="UP000007076"/>
    </source>
</evidence>
<name>E4NDS5_KITSK</name>
<feature type="region of interest" description="Disordered" evidence="1">
    <location>
        <begin position="1"/>
        <end position="78"/>
    </location>
</feature>
<keyword evidence="3" id="KW-1185">Reference proteome</keyword>